<proteinExistence type="predicted"/>
<dbReference type="eggNOG" id="ENOG502ZXED">
    <property type="taxonomic scope" value="Bacteria"/>
</dbReference>
<protein>
    <submittedName>
        <fullName evidence="1">Flagellar basal body rod protein</fullName>
    </submittedName>
</protein>
<evidence type="ECO:0000313" key="1">
    <source>
        <dbReference type="EMBL" id="EGF91131.1"/>
    </source>
</evidence>
<dbReference type="OrthoDB" id="7173801at2"/>
<name>F4QP73_9CAUL</name>
<dbReference type="RefSeq" id="WP_006273323.1">
    <property type="nucleotide sequence ID" value="NZ_GL883078.1"/>
</dbReference>
<keyword evidence="1" id="KW-0969">Cilium</keyword>
<keyword evidence="1" id="KW-0966">Cell projection</keyword>
<keyword evidence="2" id="KW-1185">Reference proteome</keyword>
<reference evidence="2" key="1">
    <citation type="submission" date="2011-03" db="EMBL/GenBank/DDBJ databases">
        <title>Draft genome sequence of Brevundimonas diminuta.</title>
        <authorList>
            <person name="Brown P.J.B."/>
            <person name="Buechlein A."/>
            <person name="Hemmerich C."/>
            <person name="Brun Y.V."/>
        </authorList>
    </citation>
    <scope>NUCLEOTIDE SEQUENCE [LARGE SCALE GENOMIC DNA]</scope>
    <source>
        <strain evidence="2">C19</strain>
    </source>
</reference>
<dbReference type="HOGENOM" id="CLU_2731262_0_0_5"/>
<gene>
    <name evidence="1" type="ORF">ABI_25450</name>
</gene>
<accession>F4QP73</accession>
<dbReference type="AlphaFoldDB" id="F4QP73"/>
<keyword evidence="1" id="KW-0282">Flagellum</keyword>
<dbReference type="EMBL" id="GL883078">
    <property type="protein sequence ID" value="EGF91131.1"/>
    <property type="molecule type" value="Genomic_DNA"/>
</dbReference>
<dbReference type="Proteomes" id="UP000006512">
    <property type="component" value="Unassembled WGS sequence"/>
</dbReference>
<sequence length="71" mass="7428">MSLLATSLSGVTAASARFDRASTSLVANASRGNDILSDLVEQIDSRNAFQASINVARAADDMMGRVLDIKA</sequence>
<evidence type="ECO:0000313" key="2">
    <source>
        <dbReference type="Proteomes" id="UP000006512"/>
    </source>
</evidence>
<organism evidence="1 2">
    <name type="scientific">Asticcacaulis biprosthecium C19</name>
    <dbReference type="NCBI Taxonomy" id="715226"/>
    <lineage>
        <taxon>Bacteria</taxon>
        <taxon>Pseudomonadati</taxon>
        <taxon>Pseudomonadota</taxon>
        <taxon>Alphaproteobacteria</taxon>
        <taxon>Caulobacterales</taxon>
        <taxon>Caulobacteraceae</taxon>
        <taxon>Asticcacaulis</taxon>
    </lineage>
</organism>